<proteinExistence type="predicted"/>
<sequence length="144" mass="16171">MEQQKKTAEEELDDAVKILPRLIDELRQIENNNTLTRMMAFQREKTLIDRLPPKQQNLLKAAGSIFAPAYQQNRRKPCGPGPFRPGPYGLGLFIPGNPGQFWQDLFGPGSLGPSCGFRNPAPSSVFGPTEIRYGFRPPPYGWNI</sequence>
<dbReference type="AlphaFoldDB" id="A0AA36MBU7"/>
<comment type="caution">
    <text evidence="2">The sequence shown here is derived from an EMBL/GenBank/DDBJ whole genome shotgun (WGS) entry which is preliminary data.</text>
</comment>
<dbReference type="Proteomes" id="UP001176961">
    <property type="component" value="Unassembled WGS sequence"/>
</dbReference>
<evidence type="ECO:0000313" key="2">
    <source>
        <dbReference type="EMBL" id="CAJ0603877.1"/>
    </source>
</evidence>
<evidence type="ECO:0000256" key="1">
    <source>
        <dbReference type="SAM" id="Coils"/>
    </source>
</evidence>
<gene>
    <name evidence="2" type="ORF">CYNAS_LOCUS15860</name>
</gene>
<feature type="coiled-coil region" evidence="1">
    <location>
        <begin position="5"/>
        <end position="32"/>
    </location>
</feature>
<accession>A0AA36MBU7</accession>
<dbReference type="EMBL" id="CATQJL010000305">
    <property type="protein sequence ID" value="CAJ0603877.1"/>
    <property type="molecule type" value="Genomic_DNA"/>
</dbReference>
<protein>
    <submittedName>
        <fullName evidence="2">Uncharacterized protein</fullName>
    </submittedName>
</protein>
<organism evidence="2 3">
    <name type="scientific">Cylicocyclus nassatus</name>
    <name type="common">Nematode worm</name>
    <dbReference type="NCBI Taxonomy" id="53992"/>
    <lineage>
        <taxon>Eukaryota</taxon>
        <taxon>Metazoa</taxon>
        <taxon>Ecdysozoa</taxon>
        <taxon>Nematoda</taxon>
        <taxon>Chromadorea</taxon>
        <taxon>Rhabditida</taxon>
        <taxon>Rhabditina</taxon>
        <taxon>Rhabditomorpha</taxon>
        <taxon>Strongyloidea</taxon>
        <taxon>Strongylidae</taxon>
        <taxon>Cylicocyclus</taxon>
    </lineage>
</organism>
<keyword evidence="3" id="KW-1185">Reference proteome</keyword>
<name>A0AA36MBU7_CYLNA</name>
<evidence type="ECO:0000313" key="3">
    <source>
        <dbReference type="Proteomes" id="UP001176961"/>
    </source>
</evidence>
<reference evidence="2" key="1">
    <citation type="submission" date="2023-07" db="EMBL/GenBank/DDBJ databases">
        <authorList>
            <consortium name="CYATHOMIX"/>
        </authorList>
    </citation>
    <scope>NUCLEOTIDE SEQUENCE</scope>
    <source>
        <strain evidence="2">N/A</strain>
    </source>
</reference>
<keyword evidence="1" id="KW-0175">Coiled coil</keyword>